<protein>
    <submittedName>
        <fullName evidence="1">Uncharacterized protein</fullName>
    </submittedName>
</protein>
<keyword evidence="2" id="KW-1185">Reference proteome</keyword>
<sequence length="103" mass="11523">MESQPHDFVTLPIIVPDWDAATKTKSQLQVPATEIARSHAAALPTQADIGLIESFDIIWSRISDAMKAKVREAANEVLRRTGDSFLIQQEMSLQYDNDARLLD</sequence>
<dbReference type="OrthoDB" id="3647450at2759"/>
<evidence type="ECO:0000313" key="2">
    <source>
        <dbReference type="Proteomes" id="UP000016933"/>
    </source>
</evidence>
<name>N1Q206_DOTSN</name>
<dbReference type="AlphaFoldDB" id="N1Q206"/>
<evidence type="ECO:0000313" key="1">
    <source>
        <dbReference type="EMBL" id="EME49283.1"/>
    </source>
</evidence>
<dbReference type="EMBL" id="KB446535">
    <property type="protein sequence ID" value="EME49283.1"/>
    <property type="molecule type" value="Genomic_DNA"/>
</dbReference>
<dbReference type="OMA" id="QYDNDAR"/>
<dbReference type="Proteomes" id="UP000016933">
    <property type="component" value="Unassembled WGS sequence"/>
</dbReference>
<proteinExistence type="predicted"/>
<reference evidence="1 2" key="2">
    <citation type="journal article" date="2012" name="PLoS Pathog.">
        <title>Diverse lifestyles and strategies of plant pathogenesis encoded in the genomes of eighteen Dothideomycetes fungi.</title>
        <authorList>
            <person name="Ohm R.A."/>
            <person name="Feau N."/>
            <person name="Henrissat B."/>
            <person name="Schoch C.L."/>
            <person name="Horwitz B.A."/>
            <person name="Barry K.W."/>
            <person name="Condon B.J."/>
            <person name="Copeland A.C."/>
            <person name="Dhillon B."/>
            <person name="Glaser F."/>
            <person name="Hesse C.N."/>
            <person name="Kosti I."/>
            <person name="LaButti K."/>
            <person name="Lindquist E.A."/>
            <person name="Lucas S."/>
            <person name="Salamov A.A."/>
            <person name="Bradshaw R.E."/>
            <person name="Ciuffetti L."/>
            <person name="Hamelin R.C."/>
            <person name="Kema G.H.J."/>
            <person name="Lawrence C."/>
            <person name="Scott J.A."/>
            <person name="Spatafora J.W."/>
            <person name="Turgeon B.G."/>
            <person name="de Wit P.J.G.M."/>
            <person name="Zhong S."/>
            <person name="Goodwin S.B."/>
            <person name="Grigoriev I.V."/>
        </authorList>
    </citation>
    <scope>NUCLEOTIDE SEQUENCE [LARGE SCALE GENOMIC DNA]</scope>
    <source>
        <strain evidence="2">NZE10 / CBS 128990</strain>
    </source>
</reference>
<gene>
    <name evidence="1" type="ORF">DOTSEDRAFT_19743</name>
</gene>
<reference evidence="2" key="1">
    <citation type="journal article" date="2012" name="PLoS Genet.">
        <title>The genomes of the fungal plant pathogens Cladosporium fulvum and Dothistroma septosporum reveal adaptation to different hosts and lifestyles but also signatures of common ancestry.</title>
        <authorList>
            <person name="de Wit P.J.G.M."/>
            <person name="van der Burgt A."/>
            <person name="Oekmen B."/>
            <person name="Stergiopoulos I."/>
            <person name="Abd-Elsalam K.A."/>
            <person name="Aerts A.L."/>
            <person name="Bahkali A.H."/>
            <person name="Beenen H.G."/>
            <person name="Chettri P."/>
            <person name="Cox M.P."/>
            <person name="Datema E."/>
            <person name="de Vries R.P."/>
            <person name="Dhillon B."/>
            <person name="Ganley A.R."/>
            <person name="Griffiths S.A."/>
            <person name="Guo Y."/>
            <person name="Hamelin R.C."/>
            <person name="Henrissat B."/>
            <person name="Kabir M.S."/>
            <person name="Jashni M.K."/>
            <person name="Kema G."/>
            <person name="Klaubauf S."/>
            <person name="Lapidus A."/>
            <person name="Levasseur A."/>
            <person name="Lindquist E."/>
            <person name="Mehrabi R."/>
            <person name="Ohm R.A."/>
            <person name="Owen T.J."/>
            <person name="Salamov A."/>
            <person name="Schwelm A."/>
            <person name="Schijlen E."/>
            <person name="Sun H."/>
            <person name="van den Burg H.A."/>
            <person name="van Ham R.C.H.J."/>
            <person name="Zhang S."/>
            <person name="Goodwin S.B."/>
            <person name="Grigoriev I.V."/>
            <person name="Collemare J."/>
            <person name="Bradshaw R.E."/>
        </authorList>
    </citation>
    <scope>NUCLEOTIDE SEQUENCE [LARGE SCALE GENOMIC DNA]</scope>
    <source>
        <strain evidence="2">NZE10 / CBS 128990</strain>
    </source>
</reference>
<dbReference type="HOGENOM" id="CLU_2263651_0_0_1"/>
<organism evidence="1 2">
    <name type="scientific">Dothistroma septosporum (strain NZE10 / CBS 128990)</name>
    <name type="common">Red band needle blight fungus</name>
    <name type="synonym">Mycosphaerella pini</name>
    <dbReference type="NCBI Taxonomy" id="675120"/>
    <lineage>
        <taxon>Eukaryota</taxon>
        <taxon>Fungi</taxon>
        <taxon>Dikarya</taxon>
        <taxon>Ascomycota</taxon>
        <taxon>Pezizomycotina</taxon>
        <taxon>Dothideomycetes</taxon>
        <taxon>Dothideomycetidae</taxon>
        <taxon>Mycosphaerellales</taxon>
        <taxon>Mycosphaerellaceae</taxon>
        <taxon>Dothistroma</taxon>
    </lineage>
</organism>
<accession>N1Q206</accession>